<evidence type="ECO:0008006" key="5">
    <source>
        <dbReference type="Google" id="ProtNLM"/>
    </source>
</evidence>
<feature type="signal peptide" evidence="2">
    <location>
        <begin position="1"/>
        <end position="23"/>
    </location>
</feature>
<reference evidence="4" key="1">
    <citation type="submission" date="2016-11" db="EMBL/GenBank/DDBJ databases">
        <authorList>
            <person name="Varghese N."/>
            <person name="Submissions S."/>
        </authorList>
    </citation>
    <scope>NUCLEOTIDE SEQUENCE [LARGE SCALE GENOMIC DNA]</scope>
    <source>
        <strain evidence="4">DSM 26134</strain>
    </source>
</reference>
<evidence type="ECO:0000256" key="2">
    <source>
        <dbReference type="SAM" id="SignalP"/>
    </source>
</evidence>
<protein>
    <recommendedName>
        <fullName evidence="5">Cadherin domain-containing protein</fullName>
    </recommendedName>
</protein>
<keyword evidence="2" id="KW-0732">Signal</keyword>
<keyword evidence="1" id="KW-0175">Coiled coil</keyword>
<dbReference type="EMBL" id="FRAA01000003">
    <property type="protein sequence ID" value="SHK16569.1"/>
    <property type="molecule type" value="Genomic_DNA"/>
</dbReference>
<proteinExistence type="predicted"/>
<accession>A0A1M6Q8H0</accession>
<name>A0A1M6Q8H0_REIAG</name>
<organism evidence="3 4">
    <name type="scientific">Reichenbachiella agariperforans</name>
    <dbReference type="NCBI Taxonomy" id="156994"/>
    <lineage>
        <taxon>Bacteria</taxon>
        <taxon>Pseudomonadati</taxon>
        <taxon>Bacteroidota</taxon>
        <taxon>Cytophagia</taxon>
        <taxon>Cytophagales</taxon>
        <taxon>Reichenbachiellaceae</taxon>
        <taxon>Reichenbachiella</taxon>
    </lineage>
</organism>
<keyword evidence="4" id="KW-1185">Reference proteome</keyword>
<feature type="chain" id="PRO_5012929219" description="Cadherin domain-containing protein" evidence="2">
    <location>
        <begin position="24"/>
        <end position="623"/>
    </location>
</feature>
<dbReference type="AlphaFoldDB" id="A0A1M6Q8H0"/>
<dbReference type="Proteomes" id="UP000184474">
    <property type="component" value="Unassembled WGS sequence"/>
</dbReference>
<evidence type="ECO:0000313" key="4">
    <source>
        <dbReference type="Proteomes" id="UP000184474"/>
    </source>
</evidence>
<sequence length="623" mass="71479">MLRTRLLVLLSLCLFSHFSFGQANDSLKLSIDQSFIQAQRGEKIKFQIGKTLDYGRIRLIKAPEGATLDPSGNFFWDIPNHYAKNNAIVEVHLYLEERLVDAQSIFIIITQPSSAPQITIKSNAVLQNGVYKINPASDFHLYASAYLPYSADSTGAVLDYYFNENPELKSLDNVVIKSQGHHLNIEWSPDALQIQQKYYRLTLIATDEYHNVTKEVLMFALSSNNHLPYFKFPVLDEYYVAENEALSIDLSADDMDHDSLLYELIIPSKIGNPRLSEKGLFTWKINGDEIRRLRSFFPMKVTVEVTEKGPENPNTISKTFLIRKSIRNEPPKILNLQNEQIREGITLNKKVFIQDGNDQFSELEIDIIGAPENMVWDFENNLLSIQWTPGFEVVGVEMQPKKFDMLLVVRDPHGYVDQKAFTITVEHRENTEVTYETYLDYRDDAVQLIELLSQINNEMEDRENKVQSLKKGLSVTSMFLAVYTASGNVFDDGSTASELVPFVGIMAAITTGINAFGFNDLPKFGSIREQTFILQQKLMYILALLNEYRIDGPNSPNLENKEFRDNLSTYEQWMVQDKLNFKSYYSKYKSLNYIKKKTQQQRKKAKAQGKKPEGLLFLDLTKI</sequence>
<feature type="coiled-coil region" evidence="1">
    <location>
        <begin position="445"/>
        <end position="472"/>
    </location>
</feature>
<dbReference type="RefSeq" id="WP_073122230.1">
    <property type="nucleotide sequence ID" value="NZ_FRAA01000003.1"/>
</dbReference>
<gene>
    <name evidence="3" type="ORF">SAMN04488028_103217</name>
</gene>
<evidence type="ECO:0000256" key="1">
    <source>
        <dbReference type="SAM" id="Coils"/>
    </source>
</evidence>
<evidence type="ECO:0000313" key="3">
    <source>
        <dbReference type="EMBL" id="SHK16569.1"/>
    </source>
</evidence>